<dbReference type="Pfam" id="PF01551">
    <property type="entry name" value="Peptidase_M23"/>
    <property type="match status" value="1"/>
</dbReference>
<dbReference type="InterPro" id="IPR050570">
    <property type="entry name" value="Cell_wall_metabolism_enzyme"/>
</dbReference>
<evidence type="ECO:0000259" key="2">
    <source>
        <dbReference type="Pfam" id="PF01551"/>
    </source>
</evidence>
<keyword evidence="1" id="KW-0472">Membrane</keyword>
<name>A0A7D3XKJ4_9BACL</name>
<dbReference type="Proteomes" id="UP000503088">
    <property type="component" value="Chromosome"/>
</dbReference>
<dbReference type="SUPFAM" id="SSF51261">
    <property type="entry name" value="Duplicated hybrid motif"/>
    <property type="match status" value="1"/>
</dbReference>
<feature type="transmembrane region" description="Helical" evidence="1">
    <location>
        <begin position="28"/>
        <end position="48"/>
    </location>
</feature>
<feature type="domain" description="M23ase beta-sheet core" evidence="2">
    <location>
        <begin position="119"/>
        <end position="217"/>
    </location>
</feature>
<sequence length="225" mass="25304">MKPEDQKPVGTVEKISSLKWKRLFAKKWFFPAVYLAAAALILSLVWWYQGTRDTGVTKPNTGVGDIELKQEPMPDETEKMKPPLAGNAEAVTTKNYYDEAGSEKSKEASLVEYANTYWPHSGIDYARKDGKTFDIVAAMSGKVQRVEENPLTGYQVEIQHQDGLMTVYQSLSDVKVKKGQEVAQGEPFAKAGRNQFEKETGNHLHFEVRKNGEAVNPETYLKKNN</sequence>
<dbReference type="PANTHER" id="PTHR21666">
    <property type="entry name" value="PEPTIDASE-RELATED"/>
    <property type="match status" value="1"/>
</dbReference>
<evidence type="ECO:0000313" key="3">
    <source>
        <dbReference type="EMBL" id="QKG85699.1"/>
    </source>
</evidence>
<keyword evidence="1" id="KW-1133">Transmembrane helix</keyword>
<protein>
    <submittedName>
        <fullName evidence="3">M23 family metallopeptidase</fullName>
    </submittedName>
</protein>
<dbReference type="GO" id="GO:0004222">
    <property type="term" value="F:metalloendopeptidase activity"/>
    <property type="evidence" value="ECO:0007669"/>
    <property type="project" value="TreeGrafter"/>
</dbReference>
<gene>
    <name evidence="3" type="ORF">GXN76_15395</name>
</gene>
<dbReference type="InterPro" id="IPR011055">
    <property type="entry name" value="Dup_hybrid_motif"/>
</dbReference>
<evidence type="ECO:0000313" key="4">
    <source>
        <dbReference type="Proteomes" id="UP000503088"/>
    </source>
</evidence>
<dbReference type="EMBL" id="CP048104">
    <property type="protein sequence ID" value="QKG85699.1"/>
    <property type="molecule type" value="Genomic_DNA"/>
</dbReference>
<dbReference type="AlphaFoldDB" id="A0A7D3XKJ4"/>
<dbReference type="RefSeq" id="WP_173224611.1">
    <property type="nucleotide sequence ID" value="NZ_CP048104.1"/>
</dbReference>
<dbReference type="Gene3D" id="2.70.70.10">
    <property type="entry name" value="Glucose Permease (Domain IIA)"/>
    <property type="match status" value="1"/>
</dbReference>
<organism evidence="3 4">
    <name type="scientific">Kroppenstedtia pulmonis</name>
    <dbReference type="NCBI Taxonomy" id="1380685"/>
    <lineage>
        <taxon>Bacteria</taxon>
        <taxon>Bacillati</taxon>
        <taxon>Bacillota</taxon>
        <taxon>Bacilli</taxon>
        <taxon>Bacillales</taxon>
        <taxon>Thermoactinomycetaceae</taxon>
        <taxon>Kroppenstedtia</taxon>
    </lineage>
</organism>
<evidence type="ECO:0000256" key="1">
    <source>
        <dbReference type="SAM" id="Phobius"/>
    </source>
</evidence>
<dbReference type="CDD" id="cd12797">
    <property type="entry name" value="M23_peptidase"/>
    <property type="match status" value="1"/>
</dbReference>
<proteinExistence type="predicted"/>
<dbReference type="InterPro" id="IPR016047">
    <property type="entry name" value="M23ase_b-sheet_dom"/>
</dbReference>
<keyword evidence="4" id="KW-1185">Reference proteome</keyword>
<reference evidence="3 4" key="1">
    <citation type="submission" date="2020-01" db="EMBL/GenBank/DDBJ databases">
        <authorList>
            <person name="Gulvik C.A."/>
            <person name="Batra D.G."/>
        </authorList>
    </citation>
    <scope>NUCLEOTIDE SEQUENCE [LARGE SCALE GENOMIC DNA]</scope>
    <source>
        <strain evidence="3 4">W9323</strain>
    </source>
</reference>
<dbReference type="KEGG" id="kpul:GXN76_15395"/>
<dbReference type="PANTHER" id="PTHR21666:SF291">
    <property type="entry name" value="STAGE II SPORULATION PROTEIN Q"/>
    <property type="match status" value="1"/>
</dbReference>
<accession>A0A7D3XKJ4</accession>
<keyword evidence="1" id="KW-0812">Transmembrane</keyword>